<dbReference type="InterPro" id="IPR023187">
    <property type="entry name" value="Tscrpt_reg_MarR-type_CS"/>
</dbReference>
<keyword evidence="2" id="KW-0238">DNA-binding</keyword>
<dbReference type="GO" id="GO:0003677">
    <property type="term" value="F:DNA binding"/>
    <property type="evidence" value="ECO:0007669"/>
    <property type="project" value="UniProtKB-KW"/>
</dbReference>
<dbReference type="AlphaFoldDB" id="A0A9Q6HQF6"/>
<evidence type="ECO:0000256" key="2">
    <source>
        <dbReference type="ARBA" id="ARBA00023125"/>
    </source>
</evidence>
<comment type="caution">
    <text evidence="5">The sequence shown here is derived from an EMBL/GenBank/DDBJ whole genome shotgun (WGS) entry which is preliminary data.</text>
</comment>
<dbReference type="InterPro" id="IPR036390">
    <property type="entry name" value="WH_DNA-bd_sf"/>
</dbReference>
<dbReference type="PANTHER" id="PTHR35790:SF4">
    <property type="entry name" value="HTH-TYPE TRANSCRIPTIONAL REGULATOR PCHR"/>
    <property type="match status" value="1"/>
</dbReference>
<dbReference type="Pfam" id="PF12802">
    <property type="entry name" value="MarR_2"/>
    <property type="match status" value="1"/>
</dbReference>
<dbReference type="CDD" id="cd00090">
    <property type="entry name" value="HTH_ARSR"/>
    <property type="match status" value="1"/>
</dbReference>
<keyword evidence="3" id="KW-0804">Transcription</keyword>
<evidence type="ECO:0000256" key="3">
    <source>
        <dbReference type="ARBA" id="ARBA00023163"/>
    </source>
</evidence>
<dbReference type="InterPro" id="IPR000835">
    <property type="entry name" value="HTH_MarR-typ"/>
</dbReference>
<reference evidence="5 6" key="1">
    <citation type="journal article" date="2016" name="Front. Microbiol.">
        <title>Comprehensive Phylogenetic Analysis of Bovine Non-aureus Staphylococci Species Based on Whole-Genome Sequencing.</title>
        <authorList>
            <person name="Naushad S."/>
            <person name="Barkema H.W."/>
            <person name="Luby C."/>
            <person name="Condas L.A."/>
            <person name="Nobrega D.B."/>
            <person name="Carson D.A."/>
            <person name="De Buck J."/>
        </authorList>
    </citation>
    <scope>NUCLEOTIDE SEQUENCE [LARGE SCALE GENOMIC DNA]</scope>
    <source>
        <strain evidence="5 6">SNUC 1231</strain>
    </source>
</reference>
<keyword evidence="1" id="KW-0805">Transcription regulation</keyword>
<dbReference type="Gene3D" id="1.10.10.10">
    <property type="entry name" value="Winged helix-like DNA-binding domain superfamily/Winged helix DNA-binding domain"/>
    <property type="match status" value="1"/>
</dbReference>
<evidence type="ECO:0000259" key="4">
    <source>
        <dbReference type="SMART" id="SM00347"/>
    </source>
</evidence>
<dbReference type="EMBL" id="PZFQ01000007">
    <property type="protein sequence ID" value="PTI76778.1"/>
    <property type="molecule type" value="Genomic_DNA"/>
</dbReference>
<dbReference type="GO" id="GO:0003700">
    <property type="term" value="F:DNA-binding transcription factor activity"/>
    <property type="evidence" value="ECO:0007669"/>
    <property type="project" value="InterPro"/>
</dbReference>
<dbReference type="SMART" id="SM00347">
    <property type="entry name" value="HTH_MARR"/>
    <property type="match status" value="1"/>
</dbReference>
<proteinExistence type="predicted"/>
<organism evidence="5 6">
    <name type="scientific">Staphylococcus succinus</name>
    <dbReference type="NCBI Taxonomy" id="61015"/>
    <lineage>
        <taxon>Bacteria</taxon>
        <taxon>Bacillati</taxon>
        <taxon>Bacillota</taxon>
        <taxon>Bacilli</taxon>
        <taxon>Bacillales</taxon>
        <taxon>Staphylococcaceae</taxon>
        <taxon>Staphylococcus</taxon>
    </lineage>
</organism>
<evidence type="ECO:0000313" key="6">
    <source>
        <dbReference type="Proteomes" id="UP000241960"/>
    </source>
</evidence>
<dbReference type="PROSITE" id="PS01117">
    <property type="entry name" value="HTH_MARR_1"/>
    <property type="match status" value="1"/>
</dbReference>
<dbReference type="RefSeq" id="WP_107544833.1">
    <property type="nucleotide sequence ID" value="NZ_CP195802.1"/>
</dbReference>
<dbReference type="Proteomes" id="UP000241960">
    <property type="component" value="Unassembled WGS sequence"/>
</dbReference>
<evidence type="ECO:0000256" key="1">
    <source>
        <dbReference type="ARBA" id="ARBA00023015"/>
    </source>
</evidence>
<accession>A0A9Q6HQF6</accession>
<feature type="domain" description="HTH marR-type" evidence="4">
    <location>
        <begin position="32"/>
        <end position="120"/>
    </location>
</feature>
<protein>
    <submittedName>
        <fullName evidence="5">Transcriptional regulator</fullName>
    </submittedName>
</protein>
<dbReference type="PANTHER" id="PTHR35790">
    <property type="entry name" value="HTH-TYPE TRANSCRIPTIONAL REGULATOR PCHR"/>
    <property type="match status" value="1"/>
</dbReference>
<dbReference type="SUPFAM" id="SSF46785">
    <property type="entry name" value="Winged helix' DNA-binding domain"/>
    <property type="match status" value="1"/>
</dbReference>
<evidence type="ECO:0000313" key="5">
    <source>
        <dbReference type="EMBL" id="PTI76778.1"/>
    </source>
</evidence>
<gene>
    <name evidence="5" type="ORF">BU058_02960</name>
</gene>
<name>A0A9Q6HQF6_9STAP</name>
<sequence length="153" mass="17867">MFENVDLKALDVIDTLSERHGTMRNIVESKTNQMNDINVNSSEWYIMAMIYNQTLTFSEIAHKVNLTRQAIHKSVKQLEKKELVIIDSMTNNKKEKCVTLTSYGSACFDSYISCKQTLEQHIESIIGKEQFQIFKTILQQDWHLTEFKNKNEI</sequence>
<dbReference type="InterPro" id="IPR011991">
    <property type="entry name" value="ArsR-like_HTH"/>
</dbReference>
<dbReference type="InterPro" id="IPR036388">
    <property type="entry name" value="WH-like_DNA-bd_sf"/>
</dbReference>
<dbReference type="InterPro" id="IPR052067">
    <property type="entry name" value="Metal_resp_HTH_trans_reg"/>
</dbReference>